<dbReference type="Proteomes" id="UP000321577">
    <property type="component" value="Unassembled WGS sequence"/>
</dbReference>
<proteinExistence type="predicted"/>
<dbReference type="Gene3D" id="3.40.50.150">
    <property type="entry name" value="Vaccinia Virus protein VP39"/>
    <property type="match status" value="1"/>
</dbReference>
<dbReference type="CDD" id="cd02440">
    <property type="entry name" value="AdoMet_MTases"/>
    <property type="match status" value="1"/>
</dbReference>
<comment type="caution">
    <text evidence="5">The sequence shown here is derived from an EMBL/GenBank/DDBJ whole genome shotgun (WGS) entry which is preliminary data.</text>
</comment>
<evidence type="ECO:0000256" key="1">
    <source>
        <dbReference type="ARBA" id="ARBA00022603"/>
    </source>
</evidence>
<evidence type="ECO:0000313" key="5">
    <source>
        <dbReference type="EMBL" id="GEP42490.1"/>
    </source>
</evidence>
<evidence type="ECO:0000313" key="6">
    <source>
        <dbReference type="Proteomes" id="UP000321577"/>
    </source>
</evidence>
<dbReference type="SUPFAM" id="SSF53335">
    <property type="entry name" value="S-adenosyl-L-methionine-dependent methyltransferases"/>
    <property type="match status" value="1"/>
</dbReference>
<dbReference type="PANTHER" id="PTHR43464">
    <property type="entry name" value="METHYLTRANSFERASE"/>
    <property type="match status" value="1"/>
</dbReference>
<dbReference type="PANTHER" id="PTHR43464:SF19">
    <property type="entry name" value="UBIQUINONE BIOSYNTHESIS O-METHYLTRANSFERASE, MITOCHONDRIAL"/>
    <property type="match status" value="1"/>
</dbReference>
<evidence type="ECO:0000256" key="2">
    <source>
        <dbReference type="ARBA" id="ARBA00022679"/>
    </source>
</evidence>
<sequence>MSQICPDLISFPESPATHPDRWVLMNVHTRQCIGAGPEVLAVLADPDKTTSETYRVWKIWRFSNIDGLLADPSRFKRDAATWGEPENLDHGTLVKMLKDQCLLIDDLESYRARFDFKKSLLDRQRFGTYHQQLGQQLIAFERRDPTAWWLQQKFTPDLSAIRQDNLYGAVQDRFLDEWLPKRMKPGLRVLDLGCGAGTIAQKMARLGASVLGVDPNEEYIRLATERAEGDATFQVLDLNQPRALDALPAASFDCIYMSDALLFYFVPYEPGKPLDLAGFIADVKRLLKPGGTFLSLEPHPVFYVQPWLGDPARPFTVTTEYLHTHWRINPPLSVLARPFLDSGFVITGVEEPASSRSDPHVPQRDAVFASEFPVWLLLEMKLADAAS</sequence>
<dbReference type="InterPro" id="IPR013216">
    <property type="entry name" value="Methyltransf_11"/>
</dbReference>
<accession>A0A512M6X1</accession>
<evidence type="ECO:0000259" key="4">
    <source>
        <dbReference type="Pfam" id="PF08241"/>
    </source>
</evidence>
<protein>
    <recommendedName>
        <fullName evidence="4">Methyltransferase type 11 domain-containing protein</fullName>
    </recommendedName>
</protein>
<dbReference type="EMBL" id="BKAG01000010">
    <property type="protein sequence ID" value="GEP42490.1"/>
    <property type="molecule type" value="Genomic_DNA"/>
</dbReference>
<keyword evidence="2" id="KW-0808">Transferase</keyword>
<evidence type="ECO:0000256" key="3">
    <source>
        <dbReference type="ARBA" id="ARBA00022691"/>
    </source>
</evidence>
<feature type="domain" description="Methyltransferase type 11" evidence="4">
    <location>
        <begin position="190"/>
        <end position="294"/>
    </location>
</feature>
<dbReference type="Pfam" id="PF08241">
    <property type="entry name" value="Methyltransf_11"/>
    <property type="match status" value="1"/>
</dbReference>
<dbReference type="RefSeq" id="WP_146850088.1">
    <property type="nucleotide sequence ID" value="NZ_BKAG01000010.1"/>
</dbReference>
<keyword evidence="3" id="KW-0949">S-adenosyl-L-methionine</keyword>
<dbReference type="AlphaFoldDB" id="A0A512M6X1"/>
<keyword evidence="1" id="KW-0489">Methyltransferase</keyword>
<dbReference type="GO" id="GO:0008757">
    <property type="term" value="F:S-adenosylmethionine-dependent methyltransferase activity"/>
    <property type="evidence" value="ECO:0007669"/>
    <property type="project" value="InterPro"/>
</dbReference>
<keyword evidence="6" id="KW-1185">Reference proteome</keyword>
<reference evidence="5 6" key="1">
    <citation type="submission" date="2019-07" db="EMBL/GenBank/DDBJ databases">
        <title>Whole genome shotgun sequence of Brevifollis gellanilyticus NBRC 108608.</title>
        <authorList>
            <person name="Hosoyama A."/>
            <person name="Uohara A."/>
            <person name="Ohji S."/>
            <person name="Ichikawa N."/>
        </authorList>
    </citation>
    <scope>NUCLEOTIDE SEQUENCE [LARGE SCALE GENOMIC DNA]</scope>
    <source>
        <strain evidence="5 6">NBRC 108608</strain>
    </source>
</reference>
<dbReference type="InterPro" id="IPR029063">
    <property type="entry name" value="SAM-dependent_MTases_sf"/>
</dbReference>
<dbReference type="GO" id="GO:0032259">
    <property type="term" value="P:methylation"/>
    <property type="evidence" value="ECO:0007669"/>
    <property type="project" value="UniProtKB-KW"/>
</dbReference>
<dbReference type="OrthoDB" id="9808140at2"/>
<name>A0A512M6X1_9BACT</name>
<organism evidence="5 6">
    <name type="scientific">Brevifollis gellanilyticus</name>
    <dbReference type="NCBI Taxonomy" id="748831"/>
    <lineage>
        <taxon>Bacteria</taxon>
        <taxon>Pseudomonadati</taxon>
        <taxon>Verrucomicrobiota</taxon>
        <taxon>Verrucomicrobiia</taxon>
        <taxon>Verrucomicrobiales</taxon>
        <taxon>Verrucomicrobiaceae</taxon>
    </lineage>
</organism>
<gene>
    <name evidence="5" type="ORF">BGE01nite_17810</name>
</gene>